<sequence>MIDLHLSLRRTASTSGATRADDRDGSSEDSAAAVRLEAVGHEYGTDSGRLRSGPDSSVTALEDVSLEIRPGEVVGLKGPSGSGKSTILHSVAGLLVPTEGRVDVLGTDVTELSARERTRLRRQHVGIVFQRFHLLPSLSSRANVALPLVQAGVPRSRRRRRAESLLEEVGLGDRTTHLPGELSGGECQRVAIARALATDPDVIVADEPTGELDTTTGAEVLDLLTDAGRDGDRAVLVASHDDATLEVADRVIPLRDGRVVTDER</sequence>
<evidence type="ECO:0000256" key="1">
    <source>
        <dbReference type="ARBA" id="ARBA00022448"/>
    </source>
</evidence>
<dbReference type="InterPro" id="IPR017871">
    <property type="entry name" value="ABC_transporter-like_CS"/>
</dbReference>
<dbReference type="GO" id="GO:0016887">
    <property type="term" value="F:ATP hydrolysis activity"/>
    <property type="evidence" value="ECO:0007669"/>
    <property type="project" value="InterPro"/>
</dbReference>
<dbReference type="InterPro" id="IPR027417">
    <property type="entry name" value="P-loop_NTPase"/>
</dbReference>
<dbReference type="InterPro" id="IPR003593">
    <property type="entry name" value="AAA+_ATPase"/>
</dbReference>
<dbReference type="PANTHER" id="PTHR24220:SF685">
    <property type="entry name" value="ABC TRANSPORTER RELATED"/>
    <property type="match status" value="1"/>
</dbReference>
<dbReference type="AlphaFoldDB" id="A0A1I1FJA8"/>
<dbReference type="PROSITE" id="PS50893">
    <property type="entry name" value="ABC_TRANSPORTER_2"/>
    <property type="match status" value="1"/>
</dbReference>
<evidence type="ECO:0000256" key="2">
    <source>
        <dbReference type="ARBA" id="ARBA00022741"/>
    </source>
</evidence>
<dbReference type="Pfam" id="PF00005">
    <property type="entry name" value="ABC_tran"/>
    <property type="match status" value="1"/>
</dbReference>
<dbReference type="Proteomes" id="UP000199161">
    <property type="component" value="Unassembled WGS sequence"/>
</dbReference>
<dbReference type="InterPro" id="IPR015854">
    <property type="entry name" value="ABC_transpr_LolD-like"/>
</dbReference>
<feature type="domain" description="ABC transporter" evidence="4">
    <location>
        <begin position="34"/>
        <end position="264"/>
    </location>
</feature>
<evidence type="ECO:0000259" key="4">
    <source>
        <dbReference type="PROSITE" id="PS50893"/>
    </source>
</evidence>
<keyword evidence="3 5" id="KW-0067">ATP-binding</keyword>
<name>A0A1I1FJA8_NATHA</name>
<reference evidence="6" key="1">
    <citation type="submission" date="2016-10" db="EMBL/GenBank/DDBJ databases">
        <authorList>
            <person name="Varghese N."/>
            <person name="Submissions S."/>
        </authorList>
    </citation>
    <scope>NUCLEOTIDE SEQUENCE [LARGE SCALE GENOMIC DNA]</scope>
    <source>
        <strain evidence="6">DSM 13078</strain>
    </source>
</reference>
<evidence type="ECO:0000313" key="5">
    <source>
        <dbReference type="EMBL" id="SFB99589.1"/>
    </source>
</evidence>
<dbReference type="OrthoDB" id="302885at2157"/>
<dbReference type="InterPro" id="IPR003439">
    <property type="entry name" value="ABC_transporter-like_ATP-bd"/>
</dbReference>
<protein>
    <submittedName>
        <fullName evidence="5">Putative ABC transport system ATP-binding protein</fullName>
    </submittedName>
</protein>
<dbReference type="EMBL" id="FOKW01000003">
    <property type="protein sequence ID" value="SFB99589.1"/>
    <property type="molecule type" value="Genomic_DNA"/>
</dbReference>
<keyword evidence="6" id="KW-1185">Reference proteome</keyword>
<dbReference type="SMART" id="SM00382">
    <property type="entry name" value="AAA"/>
    <property type="match status" value="1"/>
</dbReference>
<dbReference type="PANTHER" id="PTHR24220">
    <property type="entry name" value="IMPORT ATP-BINDING PROTEIN"/>
    <property type="match status" value="1"/>
</dbReference>
<dbReference type="GO" id="GO:0005524">
    <property type="term" value="F:ATP binding"/>
    <property type="evidence" value="ECO:0007669"/>
    <property type="project" value="UniProtKB-KW"/>
</dbReference>
<keyword evidence="2" id="KW-0547">Nucleotide-binding</keyword>
<evidence type="ECO:0000313" key="6">
    <source>
        <dbReference type="Proteomes" id="UP000199161"/>
    </source>
</evidence>
<dbReference type="InterPro" id="IPR017911">
    <property type="entry name" value="MacB-like_ATP-bd"/>
</dbReference>
<keyword evidence="1" id="KW-0813">Transport</keyword>
<dbReference type="PROSITE" id="PS00211">
    <property type="entry name" value="ABC_TRANSPORTER_1"/>
    <property type="match status" value="1"/>
</dbReference>
<dbReference type="CDD" id="cd03255">
    <property type="entry name" value="ABC_MJ0796_LolCDE_FtsE"/>
    <property type="match status" value="1"/>
</dbReference>
<organism evidence="5 6">
    <name type="scientific">Natronobacterium haloterrestre</name>
    <name type="common">Halobiforma haloterrestris</name>
    <dbReference type="NCBI Taxonomy" id="148448"/>
    <lineage>
        <taxon>Archaea</taxon>
        <taxon>Methanobacteriati</taxon>
        <taxon>Methanobacteriota</taxon>
        <taxon>Stenosarchaea group</taxon>
        <taxon>Halobacteria</taxon>
        <taxon>Halobacteriales</taxon>
        <taxon>Natrialbaceae</taxon>
        <taxon>Natronobacterium</taxon>
    </lineage>
</organism>
<evidence type="ECO:0000256" key="3">
    <source>
        <dbReference type="ARBA" id="ARBA00022840"/>
    </source>
</evidence>
<accession>A0A1I1FJA8</accession>
<dbReference type="GO" id="GO:0005886">
    <property type="term" value="C:plasma membrane"/>
    <property type="evidence" value="ECO:0007669"/>
    <property type="project" value="TreeGrafter"/>
</dbReference>
<dbReference type="RefSeq" id="WP_089787077.1">
    <property type="nucleotide sequence ID" value="NZ_FOKW01000003.1"/>
</dbReference>
<proteinExistence type="predicted"/>
<dbReference type="Gene3D" id="3.40.50.300">
    <property type="entry name" value="P-loop containing nucleotide triphosphate hydrolases"/>
    <property type="match status" value="1"/>
</dbReference>
<dbReference type="GO" id="GO:0022857">
    <property type="term" value="F:transmembrane transporter activity"/>
    <property type="evidence" value="ECO:0007669"/>
    <property type="project" value="TreeGrafter"/>
</dbReference>
<dbReference type="SUPFAM" id="SSF52540">
    <property type="entry name" value="P-loop containing nucleoside triphosphate hydrolases"/>
    <property type="match status" value="1"/>
</dbReference>
<gene>
    <name evidence="5" type="ORF">SAMN05444422_103413</name>
</gene>